<dbReference type="EMBL" id="JABBGA010000001">
    <property type="protein sequence ID" value="NML24233.1"/>
    <property type="molecule type" value="Genomic_DNA"/>
</dbReference>
<gene>
    <name evidence="2" type="ORF">HHL15_00615</name>
</gene>
<organism evidence="2 3">
    <name type="scientific">Zoogloea dura</name>
    <dbReference type="NCBI Taxonomy" id="2728840"/>
    <lineage>
        <taxon>Bacteria</taxon>
        <taxon>Pseudomonadati</taxon>
        <taxon>Pseudomonadota</taxon>
        <taxon>Betaproteobacteria</taxon>
        <taxon>Rhodocyclales</taxon>
        <taxon>Zoogloeaceae</taxon>
        <taxon>Zoogloea</taxon>
    </lineage>
</organism>
<protein>
    <submittedName>
        <fullName evidence="2">MtrB/PioB family decaheme-associated outer membrane protein</fullName>
    </submittedName>
</protein>
<reference evidence="2 3" key="1">
    <citation type="submission" date="2020-04" db="EMBL/GenBank/DDBJ databases">
        <title>Zoogloea sp. G-4-1-14 isolated from soil.</title>
        <authorList>
            <person name="Dahal R.H."/>
        </authorList>
    </citation>
    <scope>NUCLEOTIDE SEQUENCE [LARGE SCALE GENOMIC DNA]</scope>
    <source>
        <strain evidence="2 3">G-4-1-14</strain>
    </source>
</reference>
<dbReference type="SUPFAM" id="SSF56935">
    <property type="entry name" value="Porins"/>
    <property type="match status" value="1"/>
</dbReference>
<dbReference type="Proteomes" id="UP000580043">
    <property type="component" value="Unassembled WGS sequence"/>
</dbReference>
<dbReference type="Pfam" id="PF11854">
    <property type="entry name" value="MtrB_PioB"/>
    <property type="match status" value="1"/>
</dbReference>
<proteinExistence type="predicted"/>
<dbReference type="RefSeq" id="WP_169143882.1">
    <property type="nucleotide sequence ID" value="NZ_JABBGA010000001.1"/>
</dbReference>
<dbReference type="NCBIfam" id="TIGR03509">
    <property type="entry name" value="OMP_MtrB_PioB"/>
    <property type="match status" value="1"/>
</dbReference>
<name>A0A848G1C3_9RHOO</name>
<evidence type="ECO:0000313" key="3">
    <source>
        <dbReference type="Proteomes" id="UP000580043"/>
    </source>
</evidence>
<keyword evidence="1" id="KW-0732">Signal</keyword>
<dbReference type="AlphaFoldDB" id="A0A848G1C3"/>
<evidence type="ECO:0000313" key="2">
    <source>
        <dbReference type="EMBL" id="NML24233.1"/>
    </source>
</evidence>
<dbReference type="InterPro" id="IPR020016">
    <property type="entry name" value="Decahaem-assoc_OM_MtrB/PioB"/>
</dbReference>
<accession>A0A848G1C3</accession>
<sequence>MKTHSIFRPTLLVIALAAAFPMAPAWAEDDVAELTSPNTTEAALNLPYTDKANPLYRQYNGVTKEGVSTNVDVDIVRRRDADWFRVNARNLGLRTQEAGISYERQGDWSISLDYDQIPRFSPYEVSTAVSGVGSTRIVQPNIANTAAAANNPNLYDVTLKTEREITTLAASKFLLPGLKLGFSVKNEDKVGSRMSGVRGVTGTGANPANIYSAFLFAPEPINQNHKQMEATVEYTTEKYQIAAGFYGSFLGTKQNALNVIPGTNTALVAANLSPIALAPDNSVQQFYASGAYNFSKDTRANLKVAWSEGRQDDNFLTGQPTLAGIGGSLNAKVQTTEVYSSLTSRLSKDLKVLASWRYEDRQDKTPIRIFGTTTSAGVTTNYLNNPESHTANWGKLEANYRLGAGFNLTGGFDYSNKSSKEWERHDVSELTSRLAVSRTMGDSVNGTLSFAHSERKGSEWNNGTTPPILPVYLADRNRDRVRGMLDVAASEALNVQFAFEAFVDDYNKSTYGLDKGQGQIFSVDGSYALSDVWKLNAWYTKQTGETRQYAQGAVCTTGNGSNCTVNTFRTGTLVQWDANLKQDSDQFGIGLNGRVAKVDLGAQLLIFQDKNKQELSNMPATTCTNASCSTTGAVAAGMGVLPDTKYTQNTVKLFGMYPVSKATRVRLDYIYDLRKMDDYTWSNWVYADGTRVYVKPEQTTQVIGLSLLHSF</sequence>
<keyword evidence="3" id="KW-1185">Reference proteome</keyword>
<feature type="chain" id="PRO_5033068424" evidence="1">
    <location>
        <begin position="28"/>
        <end position="711"/>
    </location>
</feature>
<comment type="caution">
    <text evidence="2">The sequence shown here is derived from an EMBL/GenBank/DDBJ whole genome shotgun (WGS) entry which is preliminary data.</text>
</comment>
<feature type="signal peptide" evidence="1">
    <location>
        <begin position="1"/>
        <end position="27"/>
    </location>
</feature>
<evidence type="ECO:0000256" key="1">
    <source>
        <dbReference type="SAM" id="SignalP"/>
    </source>
</evidence>